<sequence>MNKYDILIIGGGPGGYVAAIKASQLGAKVALVEEHKIGGICLNYGCIPTKAFLKSAKIFDFLQKIQSFGLNFEGKANFNWTDILTRKNKIVQQLTNGIGLLLKKNKIDVYDGTAEVLTPQQVQVGEEVLTTKKLIIATGSSALIPPIPGAFQAYKNKYLYTSKELVQLEKFPQKIIIIGGGVIGVEFATVFNKFGSEIIILEKQSSILSALDRDVTRSYTQKLKKDNIQILTDASVIQIQDNRVTYTYQNEEHIDNADIILMAVGTRPNLYGLEKLNLEIDRQGIVTDNFLRTSIEGVYAIGDVNGKYMLAHVASHEGMIAVSHALLGEQSHLKPMNYSNVPSCIYGFPEIAMVGLTEQQVQKKNLEFKVSKVPVRAIGKALADGETDGFAKIIVEAKSLKILGMHIFAYNATELISEITLAMELEGTAYDLAHTIHPHPTLSELTLETVLGVIDKPIHI</sequence>
<keyword evidence="9 14" id="KW-0520">NAD</keyword>
<dbReference type="PROSITE" id="PS00076">
    <property type="entry name" value="PYRIDINE_REDOX_1"/>
    <property type="match status" value="1"/>
</dbReference>
<keyword evidence="7 14" id="KW-0274">FAD</keyword>
<keyword evidence="14" id="KW-0547">Nucleotide-binding</keyword>
<name>A0A2S8NVA3_9MOLU</name>
<dbReference type="GO" id="GO:0005737">
    <property type="term" value="C:cytoplasm"/>
    <property type="evidence" value="ECO:0007669"/>
    <property type="project" value="UniProtKB-SubCell"/>
</dbReference>
<dbReference type="InterPro" id="IPR004099">
    <property type="entry name" value="Pyr_nucl-diS_OxRdtase_dimer"/>
</dbReference>
<dbReference type="PRINTS" id="PR00368">
    <property type="entry name" value="FADPNR"/>
</dbReference>
<dbReference type="PANTHER" id="PTHR22912">
    <property type="entry name" value="DISULFIDE OXIDOREDUCTASE"/>
    <property type="match status" value="1"/>
</dbReference>
<evidence type="ECO:0000256" key="8">
    <source>
        <dbReference type="ARBA" id="ARBA00023002"/>
    </source>
</evidence>
<evidence type="ECO:0000313" key="20">
    <source>
        <dbReference type="Proteomes" id="UP000238672"/>
    </source>
</evidence>
<dbReference type="InterPro" id="IPR036188">
    <property type="entry name" value="FAD/NAD-bd_sf"/>
</dbReference>
<comment type="cofactor">
    <cofactor evidence="14 16">
        <name>FAD</name>
        <dbReference type="ChEBI" id="CHEBI:57692"/>
    </cofactor>
    <text evidence="14 16">Binds 1 FAD per subunit.</text>
</comment>
<feature type="domain" description="Pyridine nucleotide-disulphide oxidoreductase dimerisation" evidence="17">
    <location>
        <begin position="341"/>
        <end position="446"/>
    </location>
</feature>
<proteinExistence type="inferred from homology"/>
<dbReference type="SUPFAM" id="SSF51905">
    <property type="entry name" value="FAD/NAD(P)-binding domain"/>
    <property type="match status" value="1"/>
</dbReference>
<feature type="binding site" evidence="14">
    <location>
        <position position="50"/>
    </location>
    <ligand>
        <name>FAD</name>
        <dbReference type="ChEBI" id="CHEBI:57692"/>
    </ligand>
</feature>
<dbReference type="Pfam" id="PF07992">
    <property type="entry name" value="Pyr_redox_2"/>
    <property type="match status" value="1"/>
</dbReference>
<evidence type="ECO:0000256" key="6">
    <source>
        <dbReference type="ARBA" id="ARBA00022630"/>
    </source>
</evidence>
<dbReference type="InterPro" id="IPR050151">
    <property type="entry name" value="Class-I_Pyr_Nuc-Dis_Oxidored"/>
</dbReference>
<evidence type="ECO:0000256" key="11">
    <source>
        <dbReference type="ARBA" id="ARBA00023284"/>
    </source>
</evidence>
<comment type="subcellular location">
    <subcellularLocation>
        <location evidence="1">Cytoplasm</location>
    </subcellularLocation>
</comment>
<comment type="similarity">
    <text evidence="2 16">Belongs to the class-I pyridine nucleotide-disulfide oxidoreductase family.</text>
</comment>
<evidence type="ECO:0000256" key="1">
    <source>
        <dbReference type="ARBA" id="ARBA00004496"/>
    </source>
</evidence>
<evidence type="ECO:0000256" key="12">
    <source>
        <dbReference type="ARBA" id="ARBA00049187"/>
    </source>
</evidence>
<dbReference type="Gene3D" id="3.30.390.30">
    <property type="match status" value="1"/>
</dbReference>
<dbReference type="PIRSF" id="PIRSF000350">
    <property type="entry name" value="Mercury_reductase_MerA"/>
    <property type="match status" value="1"/>
</dbReference>
<dbReference type="EC" id="1.8.1.4" evidence="3 16"/>
<evidence type="ECO:0000256" key="7">
    <source>
        <dbReference type="ARBA" id="ARBA00022827"/>
    </source>
</evidence>
<evidence type="ECO:0000256" key="16">
    <source>
        <dbReference type="RuleBase" id="RU003692"/>
    </source>
</evidence>
<keyword evidence="6 16" id="KW-0285">Flavoprotein</keyword>
<feature type="disulfide bond" description="Redox-active" evidence="15">
    <location>
        <begin position="41"/>
        <end position="46"/>
    </location>
</feature>
<feature type="binding site" evidence="14">
    <location>
        <position position="202"/>
    </location>
    <ligand>
        <name>NAD(+)</name>
        <dbReference type="ChEBI" id="CHEBI:57540"/>
    </ligand>
</feature>
<feature type="binding site" evidence="14">
    <location>
        <begin position="179"/>
        <end position="186"/>
    </location>
    <ligand>
        <name>NAD(+)</name>
        <dbReference type="ChEBI" id="CHEBI:57540"/>
    </ligand>
</feature>
<dbReference type="Gene3D" id="3.50.50.60">
    <property type="entry name" value="FAD/NAD(P)-binding domain"/>
    <property type="match status" value="2"/>
</dbReference>
<feature type="binding site" evidence="14">
    <location>
        <position position="265"/>
    </location>
    <ligand>
        <name>NAD(+)</name>
        <dbReference type="ChEBI" id="CHEBI:57540"/>
    </ligand>
</feature>
<dbReference type="NCBIfam" id="TIGR01350">
    <property type="entry name" value="lipoamide_DH"/>
    <property type="match status" value="1"/>
</dbReference>
<dbReference type="Pfam" id="PF02852">
    <property type="entry name" value="Pyr_redox_dim"/>
    <property type="match status" value="1"/>
</dbReference>
<dbReference type="PRINTS" id="PR00411">
    <property type="entry name" value="PNDRDTASEI"/>
</dbReference>
<protein>
    <recommendedName>
        <fullName evidence="4 16">Dihydrolipoyl dehydrogenase</fullName>
        <ecNumber evidence="3 16">1.8.1.4</ecNumber>
    </recommendedName>
</protein>
<feature type="domain" description="FAD/NAD(P)-binding" evidence="18">
    <location>
        <begin position="4"/>
        <end position="318"/>
    </location>
</feature>
<keyword evidence="10" id="KW-1015">Disulfide bond</keyword>
<dbReference type="FunFam" id="3.30.390.30:FF:000001">
    <property type="entry name" value="Dihydrolipoyl dehydrogenase"/>
    <property type="match status" value="1"/>
</dbReference>
<evidence type="ECO:0000259" key="18">
    <source>
        <dbReference type="Pfam" id="PF07992"/>
    </source>
</evidence>
<dbReference type="GO" id="GO:0006103">
    <property type="term" value="P:2-oxoglutarate metabolic process"/>
    <property type="evidence" value="ECO:0007669"/>
    <property type="project" value="TreeGrafter"/>
</dbReference>
<evidence type="ECO:0000256" key="14">
    <source>
        <dbReference type="PIRSR" id="PIRSR000350-3"/>
    </source>
</evidence>
<evidence type="ECO:0000256" key="5">
    <source>
        <dbReference type="ARBA" id="ARBA00022490"/>
    </source>
</evidence>
<keyword evidence="20" id="KW-1185">Reference proteome</keyword>
<dbReference type="EMBL" id="PUUG01000012">
    <property type="protein sequence ID" value="PQP79842.1"/>
    <property type="molecule type" value="Genomic_DNA"/>
</dbReference>
<reference evidence="19 20" key="1">
    <citation type="submission" date="2018-02" db="EMBL/GenBank/DDBJ databases">
        <title>Metagenomics reveals mixed infection of spiroplasma and phytoplasma in chicory.</title>
        <authorList>
            <person name="Polano C."/>
            <person name="Moruzzi S."/>
            <person name="Ermacora P."/>
            <person name="Ferrini F."/>
            <person name="Martini M."/>
            <person name="Firrao G."/>
        </authorList>
    </citation>
    <scope>NUCLEOTIDE SEQUENCE [LARGE SCALE GENOMIC DNA]</scope>
    <source>
        <strain evidence="19 20">ChiP</strain>
    </source>
</reference>
<comment type="miscellaneous">
    <text evidence="16">The active site is a redox-active disulfide bond.</text>
</comment>
<comment type="catalytic activity">
    <reaction evidence="12 16">
        <text>N(6)-[(R)-dihydrolipoyl]-L-lysyl-[protein] + NAD(+) = N(6)-[(R)-lipoyl]-L-lysyl-[protein] + NADH + H(+)</text>
        <dbReference type="Rhea" id="RHEA:15045"/>
        <dbReference type="Rhea" id="RHEA-COMP:10474"/>
        <dbReference type="Rhea" id="RHEA-COMP:10475"/>
        <dbReference type="ChEBI" id="CHEBI:15378"/>
        <dbReference type="ChEBI" id="CHEBI:57540"/>
        <dbReference type="ChEBI" id="CHEBI:57945"/>
        <dbReference type="ChEBI" id="CHEBI:83099"/>
        <dbReference type="ChEBI" id="CHEBI:83100"/>
        <dbReference type="EC" id="1.8.1.4"/>
    </reaction>
</comment>
<keyword evidence="8 16" id="KW-0560">Oxidoreductase</keyword>
<comment type="caution">
    <text evidence="19">The sequence shown here is derived from an EMBL/GenBank/DDBJ whole genome shotgun (WGS) entry which is preliminary data.</text>
</comment>
<dbReference type="AlphaFoldDB" id="A0A2S8NVA3"/>
<dbReference type="InterPro" id="IPR023753">
    <property type="entry name" value="FAD/NAD-binding_dom"/>
</dbReference>
<evidence type="ECO:0000256" key="9">
    <source>
        <dbReference type="ARBA" id="ARBA00023027"/>
    </source>
</evidence>
<feature type="binding site" evidence="14">
    <location>
        <begin position="138"/>
        <end position="140"/>
    </location>
    <ligand>
        <name>FAD</name>
        <dbReference type="ChEBI" id="CHEBI:57692"/>
    </ligand>
</feature>
<evidence type="ECO:0000256" key="3">
    <source>
        <dbReference type="ARBA" id="ARBA00012608"/>
    </source>
</evidence>
<gene>
    <name evidence="19" type="primary">lpdA</name>
    <name evidence="19" type="ORF">C6B37_00795</name>
</gene>
<evidence type="ECO:0000256" key="10">
    <source>
        <dbReference type="ARBA" id="ARBA00023157"/>
    </source>
</evidence>
<dbReference type="Proteomes" id="UP000238672">
    <property type="component" value="Unassembled WGS sequence"/>
</dbReference>
<feature type="active site" description="Proton acceptor" evidence="13">
    <location>
        <position position="439"/>
    </location>
</feature>
<dbReference type="SUPFAM" id="SSF55424">
    <property type="entry name" value="FAD/NAD-linked reductases, dimerisation (C-terminal) domain"/>
    <property type="match status" value="1"/>
</dbReference>
<dbReference type="InterPro" id="IPR006258">
    <property type="entry name" value="Lipoamide_DH"/>
</dbReference>
<dbReference type="PANTHER" id="PTHR22912:SF217">
    <property type="entry name" value="DIHYDROLIPOYL DEHYDROGENASE"/>
    <property type="match status" value="1"/>
</dbReference>
<keyword evidence="11 16" id="KW-0676">Redox-active center</keyword>
<dbReference type="GO" id="GO:0050660">
    <property type="term" value="F:flavin adenine dinucleotide binding"/>
    <property type="evidence" value="ECO:0007669"/>
    <property type="project" value="InterPro"/>
</dbReference>
<evidence type="ECO:0000256" key="4">
    <source>
        <dbReference type="ARBA" id="ARBA00016961"/>
    </source>
</evidence>
<feature type="binding site" evidence="14">
    <location>
        <position position="303"/>
    </location>
    <ligand>
        <name>FAD</name>
        <dbReference type="ChEBI" id="CHEBI:57692"/>
    </ligand>
</feature>
<evidence type="ECO:0000256" key="13">
    <source>
        <dbReference type="PIRSR" id="PIRSR000350-2"/>
    </source>
</evidence>
<evidence type="ECO:0000313" key="19">
    <source>
        <dbReference type="EMBL" id="PQP79842.1"/>
    </source>
</evidence>
<dbReference type="GO" id="GO:0004148">
    <property type="term" value="F:dihydrolipoyl dehydrogenase (NADH) activity"/>
    <property type="evidence" value="ECO:0007669"/>
    <property type="project" value="UniProtKB-EC"/>
</dbReference>
<evidence type="ECO:0000256" key="2">
    <source>
        <dbReference type="ARBA" id="ARBA00007532"/>
    </source>
</evidence>
<organism evidence="19 20">
    <name type="scientific">Candidatus Phytoplasma phoenicium</name>
    <dbReference type="NCBI Taxonomy" id="198422"/>
    <lineage>
        <taxon>Bacteria</taxon>
        <taxon>Bacillati</taxon>
        <taxon>Mycoplasmatota</taxon>
        <taxon>Mollicutes</taxon>
        <taxon>Acholeplasmatales</taxon>
        <taxon>Acholeplasmataceae</taxon>
        <taxon>Candidatus Phytoplasma</taxon>
        <taxon>16SrIX (Pigeon pea witches'-broom group)</taxon>
    </lineage>
</organism>
<dbReference type="InterPro" id="IPR016156">
    <property type="entry name" value="FAD/NAD-linked_Rdtase_dimer_sf"/>
</dbReference>
<dbReference type="InterPro" id="IPR001100">
    <property type="entry name" value="Pyr_nuc-diS_OxRdtase"/>
</dbReference>
<dbReference type="InterPro" id="IPR012999">
    <property type="entry name" value="Pyr_OxRdtase_I_AS"/>
</dbReference>
<feature type="binding site" evidence="14">
    <location>
        <begin position="309"/>
        <end position="312"/>
    </location>
    <ligand>
        <name>FAD</name>
        <dbReference type="ChEBI" id="CHEBI:57692"/>
    </ligand>
</feature>
<evidence type="ECO:0000259" key="17">
    <source>
        <dbReference type="Pfam" id="PF02852"/>
    </source>
</evidence>
<evidence type="ECO:0000256" key="15">
    <source>
        <dbReference type="PIRSR" id="PIRSR000350-4"/>
    </source>
</evidence>
<keyword evidence="5" id="KW-0963">Cytoplasm</keyword>
<accession>A0A2S8NVA3</accession>